<organism evidence="3 4">
    <name type="scientific">Thermostaphylospora chromogena</name>
    <dbReference type="NCBI Taxonomy" id="35622"/>
    <lineage>
        <taxon>Bacteria</taxon>
        <taxon>Bacillati</taxon>
        <taxon>Actinomycetota</taxon>
        <taxon>Actinomycetes</taxon>
        <taxon>Streptosporangiales</taxon>
        <taxon>Thermomonosporaceae</taxon>
        <taxon>Thermostaphylospora</taxon>
    </lineage>
</organism>
<dbReference type="Pfam" id="PF01494">
    <property type="entry name" value="FAD_binding_3"/>
    <property type="match status" value="1"/>
</dbReference>
<dbReference type="PANTHER" id="PTHR43476:SF5">
    <property type="entry name" value="FAD-DEPENDENT MONOOXYGENASE"/>
    <property type="match status" value="1"/>
</dbReference>
<dbReference type="SUPFAM" id="SSF51905">
    <property type="entry name" value="FAD/NAD(P)-binding domain"/>
    <property type="match status" value="1"/>
</dbReference>
<dbReference type="PANTHER" id="PTHR43476">
    <property type="entry name" value="3-(3-HYDROXY-PHENYL)PROPIONATE/3-HYDROXYCINNAMIC ACID HYDROXYLASE"/>
    <property type="match status" value="1"/>
</dbReference>
<evidence type="ECO:0000313" key="4">
    <source>
        <dbReference type="Proteomes" id="UP000217103"/>
    </source>
</evidence>
<keyword evidence="4" id="KW-1185">Reference proteome</keyword>
<dbReference type="InterPro" id="IPR036188">
    <property type="entry name" value="FAD/NAD-bd_sf"/>
</dbReference>
<dbReference type="Gene3D" id="3.50.50.60">
    <property type="entry name" value="FAD/NAD(P)-binding domain"/>
    <property type="match status" value="2"/>
</dbReference>
<dbReference type="InterPro" id="IPR050631">
    <property type="entry name" value="PheA/TfdB_FAD_monoxygenase"/>
</dbReference>
<dbReference type="InterPro" id="IPR002938">
    <property type="entry name" value="FAD-bd"/>
</dbReference>
<name>A0A1H1GN64_9ACTN</name>
<dbReference type="GO" id="GO:0016491">
    <property type="term" value="F:oxidoreductase activity"/>
    <property type="evidence" value="ECO:0007669"/>
    <property type="project" value="UniProtKB-KW"/>
</dbReference>
<evidence type="ECO:0000256" key="1">
    <source>
        <dbReference type="ARBA" id="ARBA00023002"/>
    </source>
</evidence>
<feature type="domain" description="FAD-binding" evidence="2">
    <location>
        <begin position="3"/>
        <end position="321"/>
    </location>
</feature>
<gene>
    <name evidence="3" type="ORF">SAMN04489764_3686</name>
</gene>
<evidence type="ECO:0000313" key="3">
    <source>
        <dbReference type="EMBL" id="SDR14338.1"/>
    </source>
</evidence>
<dbReference type="GO" id="GO:0071949">
    <property type="term" value="F:FAD binding"/>
    <property type="evidence" value="ECO:0007669"/>
    <property type="project" value="InterPro"/>
</dbReference>
<dbReference type="EMBL" id="FNKK01000002">
    <property type="protein sequence ID" value="SDR14338.1"/>
    <property type="molecule type" value="Genomic_DNA"/>
</dbReference>
<dbReference type="AlphaFoldDB" id="A0A1H1GN64"/>
<dbReference type="NCBIfam" id="NF004833">
    <property type="entry name" value="PRK06185.1-1"/>
    <property type="match status" value="1"/>
</dbReference>
<dbReference type="RefSeq" id="WP_093260441.1">
    <property type="nucleotide sequence ID" value="NZ_FNKK01000002.1"/>
</dbReference>
<dbReference type="STRING" id="35622.SAMN04489764_3686"/>
<dbReference type="NCBIfam" id="NF004834">
    <property type="entry name" value="PRK06185.1-3"/>
    <property type="match status" value="1"/>
</dbReference>
<accession>A0A1H1GN64</accession>
<proteinExistence type="predicted"/>
<evidence type="ECO:0000259" key="2">
    <source>
        <dbReference type="Pfam" id="PF01494"/>
    </source>
</evidence>
<dbReference type="OrthoDB" id="9791689at2"/>
<protein>
    <submittedName>
        <fullName evidence="3">2-polyprenyl-6-methoxyphenol hydroxylase</fullName>
    </submittedName>
</protein>
<dbReference type="PRINTS" id="PR00420">
    <property type="entry name" value="RNGMNOXGNASE"/>
</dbReference>
<keyword evidence="1" id="KW-0560">Oxidoreductase</keyword>
<sequence length="409" mass="44794">MRTTCLIAGGGPAGVMLALLLARAGIDVTLLEKHADFLRDFRGDTIHPSTLQILDELGLIEEFDKLPHQKVTALSVFDGRSFAKVTGLEHLPTPFPYIAFVPQWDFLDMLVRQARRLPNFRLLMEAEAIGVIREGGAVRGVRYRDARGEHEIRAALTVGADGRRSDIRRSAGLPVKDLGAPIDVVWFRLSRDPGDPADPFLRPGTGDALVSINRGAYWQIAYLIPKDGFAALRAGGIERFRERVGALVPFFAARTERLRSFDDTSVLSVAVNRLTRWHLPGLLCIGDAAHAMSPVGGVGINLAIQDAVATANLIAEPMARAQRNRRPVLDPVPASLLARVRRRRLPPTVLTQFVQVQVQNQIMKRVLAGDVDAAAVSAAVDRMPLLIRRLFARAVGFGPLPEHVSPALR</sequence>
<reference evidence="3 4" key="1">
    <citation type="submission" date="2016-10" db="EMBL/GenBank/DDBJ databases">
        <authorList>
            <person name="de Groot N.N."/>
        </authorList>
    </citation>
    <scope>NUCLEOTIDE SEQUENCE [LARGE SCALE GENOMIC DNA]</scope>
    <source>
        <strain evidence="3 4">DSM 43794</strain>
    </source>
</reference>
<dbReference type="Proteomes" id="UP000217103">
    <property type="component" value="Unassembled WGS sequence"/>
</dbReference>